<dbReference type="Pfam" id="PF11913">
    <property type="entry name" value="DUF3431"/>
    <property type="match status" value="1"/>
</dbReference>
<dbReference type="InterPro" id="IPR021838">
    <property type="entry name" value="DUF3431"/>
</dbReference>
<organism evidence="1 2">
    <name type="scientific">Butyrivibrio hungatei</name>
    <dbReference type="NCBI Taxonomy" id="185008"/>
    <lineage>
        <taxon>Bacteria</taxon>
        <taxon>Bacillati</taxon>
        <taxon>Bacillota</taxon>
        <taxon>Clostridia</taxon>
        <taxon>Lachnospirales</taxon>
        <taxon>Lachnospiraceae</taxon>
        <taxon>Butyrivibrio</taxon>
    </lineage>
</organism>
<evidence type="ECO:0000313" key="1">
    <source>
        <dbReference type="EMBL" id="SCY43880.1"/>
    </source>
</evidence>
<accession>A0A1G5FYD0</accession>
<keyword evidence="2" id="KW-1185">Reference proteome</keyword>
<dbReference type="AlphaFoldDB" id="A0A1G5FYD0"/>
<reference evidence="2" key="1">
    <citation type="submission" date="2016-10" db="EMBL/GenBank/DDBJ databases">
        <authorList>
            <person name="Varghese N."/>
            <person name="Submissions S."/>
        </authorList>
    </citation>
    <scope>NUCLEOTIDE SEQUENCE [LARGE SCALE GENOMIC DNA]</scope>
    <source>
        <strain evidence="2">XBD2006</strain>
    </source>
</reference>
<dbReference type="Proteomes" id="UP000183047">
    <property type="component" value="Unassembled WGS sequence"/>
</dbReference>
<dbReference type="RefSeq" id="WP_074463032.1">
    <property type="nucleotide sequence ID" value="NZ_FMUR01000017.1"/>
</dbReference>
<sequence length="280" mass="33844">MKKSDTFFLVHNYNTVPKELIEYCNDYLIIDCSDDGKTPDELKAAGYNFIHVENTGHNLTSYFHYFIDNYDNLPEHIALLKGNIIGRHVSKEFFDRIYNNNWFTYIYQDKKMWERYKKGGDETSIASLLSEEDYMELNSSWYMNQSHAYRYFYNMDDFYRFVYKDPVIPRYCEFSPGGCYIISREQVLKNSKTFYKNLNTLMEYRKEVNFPAEAYLVERLMPWIFTSRYEVNPWMEDEEEFAKMLEKCEQSVERYRAWNSLRLKRIRLLLGQKAPVFLKA</sequence>
<name>A0A1G5FYD0_9FIRM</name>
<dbReference type="OrthoDB" id="1998010at2"/>
<protein>
    <submittedName>
        <fullName evidence="1">Uncharacterized protein</fullName>
    </submittedName>
</protein>
<gene>
    <name evidence="1" type="ORF">SAMN02910451_02602</name>
</gene>
<proteinExistence type="predicted"/>
<dbReference type="EMBL" id="FMUR01000017">
    <property type="protein sequence ID" value="SCY43880.1"/>
    <property type="molecule type" value="Genomic_DNA"/>
</dbReference>
<evidence type="ECO:0000313" key="2">
    <source>
        <dbReference type="Proteomes" id="UP000183047"/>
    </source>
</evidence>